<keyword evidence="1" id="KW-1133">Transmembrane helix</keyword>
<protein>
    <submittedName>
        <fullName evidence="2">F0F1 ATP synthase subunit I</fullName>
    </submittedName>
</protein>
<feature type="transmembrane region" description="Helical" evidence="1">
    <location>
        <begin position="28"/>
        <end position="46"/>
    </location>
</feature>
<keyword evidence="1" id="KW-0472">Membrane</keyword>
<evidence type="ECO:0000313" key="3">
    <source>
        <dbReference type="Proteomes" id="UP000505077"/>
    </source>
</evidence>
<sequence>MFAGSAALRGLDAWLCRRGITHPMVIPLVRNELLLMFVFLLAGSAFLSLTPWFFWFGVGIGVMALVFWGLARFFSAHGLYGIFHCPAVFRAIALGGKACPCGGRWRTLP</sequence>
<proteinExistence type="predicted"/>
<dbReference type="AlphaFoldDB" id="A0A6L2R7E5"/>
<reference evidence="2 3" key="1">
    <citation type="journal article" date="2020" name="ISME J.">
        <title>Parallel Reductive Genome Evolution in Desulfovibrio Ectosymbionts Independently Acquired by Trichonympha Protists in the Termite Gut.</title>
        <authorList>
            <person name="Takeuchi M."/>
            <person name="Kuwahara H."/>
            <person name="Murakami T."/>
            <person name="Takahashi K."/>
            <person name="Kajitani R."/>
            <person name="Toyoda A."/>
            <person name="Itoh T."/>
            <person name="Ohkuma M."/>
            <person name="Hongoh Y."/>
        </authorList>
    </citation>
    <scope>NUCLEOTIDE SEQUENCE [LARGE SCALE GENOMIC DNA]</scope>
    <source>
        <strain evidence="2">ZnDsv-02</strain>
    </source>
</reference>
<name>A0A6L2R7E5_9BACT</name>
<organism evidence="2 3">
    <name type="scientific">Candidatus Desulfovibrio kirbyi</name>
    <dbReference type="NCBI Taxonomy" id="2696086"/>
    <lineage>
        <taxon>Bacteria</taxon>
        <taxon>Pseudomonadati</taxon>
        <taxon>Thermodesulfobacteriota</taxon>
        <taxon>Desulfovibrionia</taxon>
        <taxon>Desulfovibrionales</taxon>
        <taxon>Desulfovibrionaceae</taxon>
        <taxon>Desulfovibrio</taxon>
    </lineage>
</organism>
<evidence type="ECO:0000256" key="1">
    <source>
        <dbReference type="SAM" id="Phobius"/>
    </source>
</evidence>
<feature type="transmembrane region" description="Helical" evidence="1">
    <location>
        <begin position="52"/>
        <end position="71"/>
    </location>
</feature>
<dbReference type="EMBL" id="BLLL01000033">
    <property type="protein sequence ID" value="GFH63481.1"/>
    <property type="molecule type" value="Genomic_DNA"/>
</dbReference>
<keyword evidence="1" id="KW-0812">Transmembrane</keyword>
<accession>A0A6L2R7E5</accession>
<comment type="caution">
    <text evidence="2">The sequence shown here is derived from an EMBL/GenBank/DDBJ whole genome shotgun (WGS) entry which is preliminary data.</text>
</comment>
<dbReference type="Proteomes" id="UP000505077">
    <property type="component" value="Unassembled WGS sequence"/>
</dbReference>
<gene>
    <name evidence="2" type="primary">atpI2</name>
    <name evidence="2" type="ORF">ZNDK_1252</name>
</gene>
<evidence type="ECO:0000313" key="2">
    <source>
        <dbReference type="EMBL" id="GFH63481.1"/>
    </source>
</evidence>